<protein>
    <recommendedName>
        <fullName evidence="9">Endoglucanase</fullName>
        <ecNumber evidence="9">3.2.1.4</ecNumber>
    </recommendedName>
</protein>
<keyword evidence="6 8" id="KW-0326">Glycosidase</keyword>
<feature type="signal peptide" evidence="9">
    <location>
        <begin position="1"/>
        <end position="23"/>
    </location>
</feature>
<dbReference type="Gene3D" id="2.60.40.290">
    <property type="match status" value="1"/>
</dbReference>
<dbReference type="Pfam" id="PF00759">
    <property type="entry name" value="Glyco_hydro_9"/>
    <property type="match status" value="1"/>
</dbReference>
<evidence type="ECO:0000313" key="12">
    <source>
        <dbReference type="EnsemblMetazoa" id="CLYHEMP018269.1"/>
    </source>
</evidence>
<sequence length="1253" mass="138421">MVAFKPKCKLFFILLVAIVSIYGAPKKLKSHFNQHHETKHETKRQFHKNKNLDHIMSDELSGTSCDSFIDLTAGWKTGQDGYFDFTVPQEVNGWKITVEFTTATKFFKIWDAKKMSGPGRQYISQNFIYNKKLSANSIFEYRFQYKFNAGSNPKISFIKFESSDGGFSMSCGTSDPSVTVQPKPTLPPLEGDCSDFVKINKKKSGNGVEQGRIRFALPGDLYKRWKMKIGFAETIEGNFQVQKNANSIGTDALCSEATFYNYEQANDKNRFRAGKNFMFPYMTHYNREEESPTIQYIEISDDKGNLYTCGNKPTCPTTTPGTTTTPSEQESTTTEIKTTTEELITTTEAAPQQLSGDDCSDFLKFEVGYNYQQGTFNFLVPQQADDWQLQVGFTPSTRPERLDVYGTKAMPNNPGKQCLYKFKNEDYDKYAGSNPNNVFKKGYKFDFIHGNEMNIEYIRFSTDEFEMSCGTNQCETETTPGPVITTLATTTPEVTSPPLGGETCDAFVEITKKSAGQTFGIIRITTTQDLTGFQLIIGFESVTQGFNIDNGVNRITSDETCPGYSYVFQNIPNGDIPSGTTFVFSFHINYDQNSGDEPKIDYIKFADDSCGNKPVCPMTTKAPVTTKAPETTTEGPEVTTKVPEATTEAPEATTEAPEVTTEVPEVTTNAPEATTEAPEVTTEVSEVTTEAPEVTTEAPEVTTEAPEATTDAPEATTEAPEVTTEAPEVTTEAPEVTTEAPEVTTEAPAVTTEAPEVTTEAPEVTTEAPEVTTKAPEVTTEAPEVSTTGSEETTQAQTTEAETCSTPHDYSDLLGKSMLFYKAQRSGILPDNDIPWRRNSFENDGQGQGHDLSGGYFDAGDYVKFNFPMAAATTVLAWGMVDFADGYKFAGKYDDGLATLKWATDYFIKCHTATNELYGQCGIGKDDHEVWGREDEYYTNSGKANPRPCYKVDANNPGSDLAGETSAALAASSIAFKDSNPGYATTLLQHAKELYTFAKTFKGVYSSSITDAQFFYNSFSGYNDELAWSAAWLYKATDEEKYRTDAEGFFNEMQQNPGEFSWDNKGRGVAALLSQLTGKAVYKQNVDSFCNQMQNNQPRNQYGLVFIQQWGSNRHAANVAFICLAHSKATGQFSAFGRNQINKLLGDESINQRSFVVGYGLNPPNQPHHRSSSCPNRPAPCGWNEFNIKAPNPHVLTGALVGGARSTTDVYQDRRDDFIENEITLDYNAGFQSALAALLELQKEGDCGQKLTF</sequence>
<dbReference type="InterPro" id="IPR012341">
    <property type="entry name" value="6hp_glycosidase-like_sf"/>
</dbReference>
<dbReference type="GO" id="GO:0030247">
    <property type="term" value="F:polysaccharide binding"/>
    <property type="evidence" value="ECO:0007669"/>
    <property type="project" value="InterPro"/>
</dbReference>
<feature type="chain" id="PRO_5029943154" description="Endoglucanase" evidence="9">
    <location>
        <begin position="24"/>
        <end position="1253"/>
    </location>
</feature>
<dbReference type="PROSITE" id="PS00698">
    <property type="entry name" value="GH9_3"/>
    <property type="match status" value="1"/>
</dbReference>
<keyword evidence="13" id="KW-1185">Reference proteome</keyword>
<dbReference type="PANTHER" id="PTHR22298">
    <property type="entry name" value="ENDO-1,4-BETA-GLUCANASE"/>
    <property type="match status" value="1"/>
</dbReference>
<dbReference type="Gene3D" id="1.50.10.10">
    <property type="match status" value="1"/>
</dbReference>
<evidence type="ECO:0000259" key="11">
    <source>
        <dbReference type="Pfam" id="PF00759"/>
    </source>
</evidence>
<keyword evidence="4 9" id="KW-0136">Cellulose degradation</keyword>
<organism evidence="12 13">
    <name type="scientific">Clytia hemisphaerica</name>
    <dbReference type="NCBI Taxonomy" id="252671"/>
    <lineage>
        <taxon>Eukaryota</taxon>
        <taxon>Metazoa</taxon>
        <taxon>Cnidaria</taxon>
        <taxon>Hydrozoa</taxon>
        <taxon>Hydroidolina</taxon>
        <taxon>Leptothecata</taxon>
        <taxon>Obeliida</taxon>
        <taxon>Clytiidae</taxon>
        <taxon>Clytia</taxon>
    </lineage>
</organism>
<evidence type="ECO:0000256" key="8">
    <source>
        <dbReference type="PROSITE-ProRule" id="PRU10060"/>
    </source>
</evidence>
<dbReference type="AlphaFoldDB" id="A0A7M5X6H4"/>
<evidence type="ECO:0000256" key="9">
    <source>
        <dbReference type="RuleBase" id="RU361166"/>
    </source>
</evidence>
<dbReference type="EnsemblMetazoa" id="CLYHEMT018269.1">
    <property type="protein sequence ID" value="CLYHEMP018269.1"/>
    <property type="gene ID" value="CLYHEMG018269"/>
</dbReference>
<feature type="compositionally biased region" description="Low complexity" evidence="10">
    <location>
        <begin position="787"/>
        <end position="806"/>
    </location>
</feature>
<feature type="domain" description="Glycoside hydrolase family 9" evidence="11">
    <location>
        <begin position="810"/>
        <end position="1235"/>
    </location>
</feature>
<proteinExistence type="inferred from homology"/>
<feature type="active site" evidence="8">
    <location>
        <position position="1222"/>
    </location>
</feature>
<keyword evidence="9" id="KW-0732">Signal</keyword>
<dbReference type="Proteomes" id="UP000594262">
    <property type="component" value="Unplaced"/>
</dbReference>
<comment type="similarity">
    <text evidence="2 8 9">Belongs to the glycosyl hydrolase 9 (cellulase E) family.</text>
</comment>
<keyword evidence="7 8" id="KW-0624">Polysaccharide degradation</keyword>
<dbReference type="InterPro" id="IPR001701">
    <property type="entry name" value="Glyco_hydro_9"/>
</dbReference>
<dbReference type="RefSeq" id="XP_066932248.1">
    <property type="nucleotide sequence ID" value="XM_067076147.1"/>
</dbReference>
<dbReference type="OrthoDB" id="10257085at2759"/>
<dbReference type="InterPro" id="IPR012291">
    <property type="entry name" value="CBM2_carb-bd_dom_sf"/>
</dbReference>
<reference evidence="12" key="1">
    <citation type="submission" date="2021-01" db="UniProtKB">
        <authorList>
            <consortium name="EnsemblMetazoa"/>
        </authorList>
    </citation>
    <scope>IDENTIFICATION</scope>
</reference>
<evidence type="ECO:0000256" key="3">
    <source>
        <dbReference type="ARBA" id="ARBA00022801"/>
    </source>
</evidence>
<evidence type="ECO:0000313" key="13">
    <source>
        <dbReference type="Proteomes" id="UP000594262"/>
    </source>
</evidence>
<evidence type="ECO:0000256" key="7">
    <source>
        <dbReference type="ARBA" id="ARBA00023326"/>
    </source>
</evidence>
<evidence type="ECO:0000256" key="10">
    <source>
        <dbReference type="SAM" id="MobiDB-lite"/>
    </source>
</evidence>
<evidence type="ECO:0000256" key="1">
    <source>
        <dbReference type="ARBA" id="ARBA00000966"/>
    </source>
</evidence>
<evidence type="ECO:0000256" key="5">
    <source>
        <dbReference type="ARBA" id="ARBA00023277"/>
    </source>
</evidence>
<dbReference type="SUPFAM" id="SSF48208">
    <property type="entry name" value="Six-hairpin glycosidases"/>
    <property type="match status" value="1"/>
</dbReference>
<feature type="compositionally biased region" description="Low complexity" evidence="10">
    <location>
        <begin position="629"/>
        <end position="777"/>
    </location>
</feature>
<comment type="catalytic activity">
    <reaction evidence="1 9">
        <text>Endohydrolysis of (1-&gt;4)-beta-D-glucosidic linkages in cellulose, lichenin and cereal beta-D-glucans.</text>
        <dbReference type="EC" id="3.2.1.4"/>
    </reaction>
</comment>
<dbReference type="InterPro" id="IPR008928">
    <property type="entry name" value="6-hairpin_glycosidase_sf"/>
</dbReference>
<feature type="region of interest" description="Disordered" evidence="10">
    <location>
        <begin position="621"/>
        <end position="807"/>
    </location>
</feature>
<keyword evidence="5 8" id="KW-0119">Carbohydrate metabolism</keyword>
<name>A0A7M5X6H4_9CNID</name>
<dbReference type="GeneID" id="136819906"/>
<keyword evidence="3 8" id="KW-0378">Hydrolase</keyword>
<dbReference type="GO" id="GO:0030245">
    <property type="term" value="P:cellulose catabolic process"/>
    <property type="evidence" value="ECO:0007669"/>
    <property type="project" value="UniProtKB-KW"/>
</dbReference>
<evidence type="ECO:0000256" key="4">
    <source>
        <dbReference type="ARBA" id="ARBA00023001"/>
    </source>
</evidence>
<dbReference type="EC" id="3.2.1.4" evidence="9"/>
<dbReference type="GO" id="GO:0008810">
    <property type="term" value="F:cellulase activity"/>
    <property type="evidence" value="ECO:0007669"/>
    <property type="project" value="UniProtKB-EC"/>
</dbReference>
<accession>A0A7M5X6H4</accession>
<feature type="active site" evidence="8">
    <location>
        <position position="1213"/>
    </location>
</feature>
<dbReference type="InterPro" id="IPR033126">
    <property type="entry name" value="Glyco_hydro_9_Asp/Glu_AS"/>
</dbReference>
<evidence type="ECO:0000256" key="2">
    <source>
        <dbReference type="ARBA" id="ARBA00007072"/>
    </source>
</evidence>
<evidence type="ECO:0000256" key="6">
    <source>
        <dbReference type="ARBA" id="ARBA00023295"/>
    </source>
</evidence>